<proteinExistence type="predicted"/>
<dbReference type="EMBL" id="UINC01072924">
    <property type="protein sequence ID" value="SVC08913.1"/>
    <property type="molecule type" value="Genomic_DNA"/>
</dbReference>
<dbReference type="AlphaFoldDB" id="A0A382JCT5"/>
<accession>A0A382JCT5</accession>
<sequence length="22" mass="2341">MLQQVTGDSFDVGRSAEINDTG</sequence>
<name>A0A382JCT5_9ZZZZ</name>
<reference evidence="2" key="1">
    <citation type="submission" date="2018-05" db="EMBL/GenBank/DDBJ databases">
        <authorList>
            <person name="Lanie J.A."/>
            <person name="Ng W.-L."/>
            <person name="Kazmierczak K.M."/>
            <person name="Andrzejewski T.M."/>
            <person name="Davidsen T.M."/>
            <person name="Wayne K.J."/>
            <person name="Tettelin H."/>
            <person name="Glass J.I."/>
            <person name="Rusch D."/>
            <person name="Podicherti R."/>
            <person name="Tsui H.-C.T."/>
            <person name="Winkler M.E."/>
        </authorList>
    </citation>
    <scope>NUCLEOTIDE SEQUENCE</scope>
</reference>
<evidence type="ECO:0000256" key="1">
    <source>
        <dbReference type="SAM" id="MobiDB-lite"/>
    </source>
</evidence>
<evidence type="ECO:0000313" key="2">
    <source>
        <dbReference type="EMBL" id="SVC08913.1"/>
    </source>
</evidence>
<feature type="region of interest" description="Disordered" evidence="1">
    <location>
        <begin position="1"/>
        <end position="22"/>
    </location>
</feature>
<organism evidence="2">
    <name type="scientific">marine metagenome</name>
    <dbReference type="NCBI Taxonomy" id="408172"/>
    <lineage>
        <taxon>unclassified sequences</taxon>
        <taxon>metagenomes</taxon>
        <taxon>ecological metagenomes</taxon>
    </lineage>
</organism>
<gene>
    <name evidence="2" type="ORF">METZ01_LOCUS261767</name>
</gene>
<protein>
    <submittedName>
        <fullName evidence="2">Uncharacterized protein</fullName>
    </submittedName>
</protein>